<comment type="caution">
    <text evidence="1">The sequence shown here is derived from an EMBL/GenBank/DDBJ whole genome shotgun (WGS) entry which is preliminary data.</text>
</comment>
<dbReference type="GO" id="GO:0008671">
    <property type="term" value="F:2-dehydro-3-deoxygalactonokinase activity"/>
    <property type="evidence" value="ECO:0007669"/>
    <property type="project" value="InterPro"/>
</dbReference>
<protein>
    <submittedName>
        <fullName evidence="1">2-dehydro-3-deoxygalactonokinase</fullName>
    </submittedName>
</protein>
<sequence>MSGFIGVDWGTSNLRVWRFDEAGAVIGHRSGGKGIAAVTDGDFAGQLAPLIGDWADGATPIILGGMVGSRNGWLEVPYVACPADPAAIGGGAIPVETDLGPAWIVPGLSHLAPTGLHDVMRGEEVQIAGAGVMDGIVALPGTHSKWARLGGGTVLSFRTFMTGELFAVLKVHSLLGRLMVEGPADEAAFLAGVRRSLADPALSGLLFSVRTEGLFGGIPPEGLADYLSGLLIGAEVAQGMEDVSASVTIVATRALAGRYAVAVREAGAGAPAIIDGEAASANGLLALGRRILEND</sequence>
<dbReference type="AlphaFoldDB" id="A0A2T4HT37"/>
<dbReference type="GO" id="GO:0034194">
    <property type="term" value="P:D-galactonate catabolic process"/>
    <property type="evidence" value="ECO:0007669"/>
    <property type="project" value="InterPro"/>
</dbReference>
<keyword evidence="2" id="KW-1185">Reference proteome</keyword>
<dbReference type="InterPro" id="IPR042258">
    <property type="entry name" value="DGOK_N"/>
</dbReference>
<dbReference type="RefSeq" id="WP_015458662.1">
    <property type="nucleotide sequence ID" value="NZ_PHHF01000058.1"/>
</dbReference>
<name>A0A2T4HT37_9SPHN</name>
<dbReference type="InterPro" id="IPR042257">
    <property type="entry name" value="DGOK_C"/>
</dbReference>
<dbReference type="Pfam" id="PF05035">
    <property type="entry name" value="DGOK"/>
    <property type="match status" value="1"/>
</dbReference>
<proteinExistence type="predicted"/>
<dbReference type="EMBL" id="PHHF01000058">
    <property type="protein sequence ID" value="PTD18974.1"/>
    <property type="molecule type" value="Genomic_DNA"/>
</dbReference>
<dbReference type="InterPro" id="IPR007729">
    <property type="entry name" value="DGOK"/>
</dbReference>
<gene>
    <name evidence="1" type="ORF">CV103_14040</name>
</gene>
<reference evidence="1 2" key="1">
    <citation type="submission" date="2017-11" db="EMBL/GenBank/DDBJ databases">
        <title>Sphingomonas oleivorans sp. nov., isolated from oil-contaminated soil.</title>
        <authorList>
            <person name="Wang L."/>
            <person name="Chen L."/>
        </authorList>
    </citation>
    <scope>NUCLEOTIDE SEQUENCE [LARGE SCALE GENOMIC DNA]</scope>
    <source>
        <strain evidence="1 2">K101</strain>
    </source>
</reference>
<dbReference type="Gene3D" id="3.30.420.300">
    <property type="entry name" value="2-keto-3-deoxy-galactonokinase, substrate binding domain"/>
    <property type="match status" value="1"/>
</dbReference>
<evidence type="ECO:0000313" key="1">
    <source>
        <dbReference type="EMBL" id="PTD18974.1"/>
    </source>
</evidence>
<evidence type="ECO:0000313" key="2">
    <source>
        <dbReference type="Proteomes" id="UP000241206"/>
    </source>
</evidence>
<keyword evidence="1" id="KW-0808">Transferase</keyword>
<accession>A0A2T4HT37</accession>
<keyword evidence="1" id="KW-0418">Kinase</keyword>
<dbReference type="Proteomes" id="UP000241206">
    <property type="component" value="Unassembled WGS sequence"/>
</dbReference>
<dbReference type="Gene3D" id="3.30.420.310">
    <property type="entry name" value="2-keto-3-deoxy-galactonokinase, C-terminal domain"/>
    <property type="match status" value="1"/>
</dbReference>
<organism evidence="1 2">
    <name type="scientific">Edaphosphingomonas fennica</name>
    <dbReference type="NCBI Taxonomy" id="114404"/>
    <lineage>
        <taxon>Bacteria</taxon>
        <taxon>Pseudomonadati</taxon>
        <taxon>Pseudomonadota</taxon>
        <taxon>Alphaproteobacteria</taxon>
        <taxon>Sphingomonadales</taxon>
        <taxon>Rhizorhabdaceae</taxon>
        <taxon>Edaphosphingomonas</taxon>
    </lineage>
</organism>